<dbReference type="Proteomes" id="UP000075321">
    <property type="component" value="Unassembled WGS sequence"/>
</dbReference>
<organism evidence="1 2">
    <name type="scientific">Halalkalicoccus paucihalophilus</name>
    <dbReference type="NCBI Taxonomy" id="1008153"/>
    <lineage>
        <taxon>Archaea</taxon>
        <taxon>Methanobacteriati</taxon>
        <taxon>Methanobacteriota</taxon>
        <taxon>Stenosarchaea group</taxon>
        <taxon>Halobacteria</taxon>
        <taxon>Halobacteriales</taxon>
        <taxon>Halococcaceae</taxon>
        <taxon>Halalkalicoccus</taxon>
    </lineage>
</organism>
<protein>
    <submittedName>
        <fullName evidence="1">Uncharacterized protein</fullName>
    </submittedName>
</protein>
<evidence type="ECO:0000313" key="2">
    <source>
        <dbReference type="Proteomes" id="UP000075321"/>
    </source>
</evidence>
<sequence>MNYLFSEEGTQFWMAYLFRSIEIAVPLFKDQADPERRLCSTY</sequence>
<dbReference type="EMBL" id="LTAZ01000011">
    <property type="protein sequence ID" value="KYH24951.1"/>
    <property type="molecule type" value="Genomic_DNA"/>
</dbReference>
<name>A0A151AB92_9EURY</name>
<dbReference type="AlphaFoldDB" id="A0A151AB92"/>
<reference evidence="1 2" key="1">
    <citation type="submission" date="2016-02" db="EMBL/GenBank/DDBJ databases">
        <title>Genome sequence of Halalkalicoccus paucihalophilus DSM 24557.</title>
        <authorList>
            <person name="Poehlein A."/>
            <person name="Daniel R."/>
        </authorList>
    </citation>
    <scope>NUCLEOTIDE SEQUENCE [LARGE SCALE GENOMIC DNA]</scope>
    <source>
        <strain evidence="1 2">DSM 24557</strain>
    </source>
</reference>
<gene>
    <name evidence="1" type="ORF">HAPAU_30430</name>
</gene>
<keyword evidence="2" id="KW-1185">Reference proteome</keyword>
<comment type="caution">
    <text evidence="1">The sequence shown here is derived from an EMBL/GenBank/DDBJ whole genome shotgun (WGS) entry which is preliminary data.</text>
</comment>
<evidence type="ECO:0000313" key="1">
    <source>
        <dbReference type="EMBL" id="KYH24951.1"/>
    </source>
</evidence>
<proteinExistence type="predicted"/>
<accession>A0A151AB92</accession>